<evidence type="ECO:0000313" key="2">
    <source>
        <dbReference type="EMBL" id="ERH48503.1"/>
    </source>
</evidence>
<sequence length="64" mass="7178">MVVAEVVQLQSATFILLQRTLMSRPSLLMLALEVRGAWEVLPTILEDIKGGMEDLAVLRRLIQT</sequence>
<accession>A0A1N7UA87</accession>
<gene>
    <name evidence="2" type="ORF">O204_11445</name>
    <name evidence="1" type="ORF">PS417_14620</name>
</gene>
<evidence type="ECO:0000313" key="4">
    <source>
        <dbReference type="Proteomes" id="UP000027308"/>
    </source>
</evidence>
<evidence type="ECO:0000313" key="3">
    <source>
        <dbReference type="Proteomes" id="UP000016504"/>
    </source>
</evidence>
<name>A0A1N7UA87_9PSED</name>
<organism evidence="1 4">
    <name type="scientific">Pseudomonas simiae</name>
    <dbReference type="NCBI Taxonomy" id="321846"/>
    <lineage>
        <taxon>Bacteria</taxon>
        <taxon>Pseudomonadati</taxon>
        <taxon>Pseudomonadota</taxon>
        <taxon>Gammaproteobacteria</taxon>
        <taxon>Pseudomonadales</taxon>
        <taxon>Pseudomonadaceae</taxon>
        <taxon>Pseudomonas</taxon>
    </lineage>
</organism>
<dbReference type="Proteomes" id="UP000027308">
    <property type="component" value="Chromosome"/>
</dbReference>
<reference evidence="1 4" key="2">
    <citation type="submission" date="2014-05" db="EMBL/GenBank/DDBJ databases">
        <title>Pseudomonas simiae WCS417.</title>
        <authorList>
            <person name="Berendsen R.L."/>
        </authorList>
    </citation>
    <scope>NUCLEOTIDE SEQUENCE [LARGE SCALE GENOMIC DNA]</scope>
    <source>
        <strain evidence="1 4">WCS417</strain>
    </source>
</reference>
<dbReference type="EMBL" id="CP007637">
    <property type="protein sequence ID" value="AIB36794.1"/>
    <property type="molecule type" value="Genomic_DNA"/>
</dbReference>
<evidence type="ECO:0000313" key="1">
    <source>
        <dbReference type="EMBL" id="AIB36794.1"/>
    </source>
</evidence>
<dbReference type="EMBL" id="AVQG01000056">
    <property type="protein sequence ID" value="ERH48503.1"/>
    <property type="molecule type" value="Genomic_DNA"/>
</dbReference>
<dbReference type="Proteomes" id="UP000016504">
    <property type="component" value="Unassembled WGS sequence"/>
</dbReference>
<reference evidence="2 3" key="1">
    <citation type="submission" date="2013-08" db="EMBL/GenBank/DDBJ databases">
        <title>Biodegradation of aromatic compounds in biofilm forming Pseudomonas isolated from sewage sludge.</title>
        <authorList>
            <person name="Qureshi A."/>
            <person name="Ghosh S."/>
            <person name="Khardenavis A.A."/>
            <person name="Kapley A."/>
            <person name="Purohit H.J."/>
        </authorList>
    </citation>
    <scope>NUCLEOTIDE SEQUENCE [LARGE SCALE GENOMIC DNA]</scope>
    <source>
        <strain evidence="2 3">EGD-AQ6</strain>
    </source>
</reference>
<accession>U1TWL9</accession>
<dbReference type="AlphaFoldDB" id="A0A1N7UA87"/>
<proteinExistence type="predicted"/>
<protein>
    <submittedName>
        <fullName evidence="1">Uncharacterized protein</fullName>
    </submittedName>
</protein>